<dbReference type="RefSeq" id="WP_136007210.1">
    <property type="nucleotide sequence ID" value="NZ_SRYW01000031.1"/>
</dbReference>
<comment type="subcellular location">
    <subcellularLocation>
        <location evidence="1">Cell outer membrane</location>
    </subcellularLocation>
</comment>
<sequence>MNPRRHRLAATLLAWLPAIAAAQATYLPPDELIANALMAQPEVQAASARAVAARAEARALAAGSYEYEASVIPQRRTTDASGDYSEWEAQVGRRIRLPGKARLDREIGLHGTTAADLRLDDAEHQAARRLLALWMDWLRTAQVAGETAQQQALMTRERDALARRVQLGDAARRELDLFEAERAQLQALALAAQAAAEAARQALAGQFPQIPLPERVPELPDPASLPGGAAPWRALIVERSHEIGIAVEDATRQSLVADRARADRRPDPSVGVRVMNDRGGAERAIGLVLSVPIGYTHRSALAASESANALAMAAEADGMRRMIGQEAWATVQAAESRLAQWQAQRVALAAQTTATRRTRRAWELGETALGEYLLALRSEHQVRLAEAQARVDALEAGLLVRVDSHELWHPELPGESHEHAAAMPRGE</sequence>
<feature type="chain" id="PRO_5021000434" evidence="6">
    <location>
        <begin position="21"/>
        <end position="427"/>
    </location>
</feature>
<dbReference type="PANTHER" id="PTHR30026">
    <property type="entry name" value="OUTER MEMBRANE PROTEIN TOLC"/>
    <property type="match status" value="1"/>
</dbReference>
<evidence type="ECO:0000256" key="5">
    <source>
        <dbReference type="ARBA" id="ARBA00023237"/>
    </source>
</evidence>
<evidence type="ECO:0000313" key="7">
    <source>
        <dbReference type="EMBL" id="TGY31035.1"/>
    </source>
</evidence>
<feature type="signal peptide" evidence="6">
    <location>
        <begin position="1"/>
        <end position="20"/>
    </location>
</feature>
<evidence type="ECO:0000256" key="1">
    <source>
        <dbReference type="ARBA" id="ARBA00004442"/>
    </source>
</evidence>
<protein>
    <submittedName>
        <fullName evidence="7">TolC family protein</fullName>
    </submittedName>
</protein>
<keyword evidence="4" id="KW-0472">Membrane</keyword>
<dbReference type="GO" id="GO:0015288">
    <property type="term" value="F:porin activity"/>
    <property type="evidence" value="ECO:0007669"/>
    <property type="project" value="TreeGrafter"/>
</dbReference>
<dbReference type="AlphaFoldDB" id="A0A4S2CRY2"/>
<keyword evidence="5" id="KW-0998">Cell outer membrane</keyword>
<dbReference type="InterPro" id="IPR051906">
    <property type="entry name" value="TolC-like"/>
</dbReference>
<keyword evidence="3" id="KW-0812">Transmembrane</keyword>
<evidence type="ECO:0000313" key="8">
    <source>
        <dbReference type="Proteomes" id="UP000306631"/>
    </source>
</evidence>
<comment type="caution">
    <text evidence="7">The sequence shown here is derived from an EMBL/GenBank/DDBJ whole genome shotgun (WGS) entry which is preliminary data.</text>
</comment>
<dbReference type="GO" id="GO:0015562">
    <property type="term" value="F:efflux transmembrane transporter activity"/>
    <property type="evidence" value="ECO:0007669"/>
    <property type="project" value="InterPro"/>
</dbReference>
<dbReference type="GO" id="GO:1990281">
    <property type="term" value="C:efflux pump complex"/>
    <property type="evidence" value="ECO:0007669"/>
    <property type="project" value="TreeGrafter"/>
</dbReference>
<evidence type="ECO:0000256" key="3">
    <source>
        <dbReference type="ARBA" id="ARBA00022692"/>
    </source>
</evidence>
<organism evidence="7 8">
    <name type="scientific">Stenotrophomonas maltophilia</name>
    <name type="common">Pseudomonas maltophilia</name>
    <name type="synonym">Xanthomonas maltophilia</name>
    <dbReference type="NCBI Taxonomy" id="40324"/>
    <lineage>
        <taxon>Bacteria</taxon>
        <taxon>Pseudomonadati</taxon>
        <taxon>Pseudomonadota</taxon>
        <taxon>Gammaproteobacteria</taxon>
        <taxon>Lysobacterales</taxon>
        <taxon>Lysobacteraceae</taxon>
        <taxon>Stenotrophomonas</taxon>
        <taxon>Stenotrophomonas maltophilia group</taxon>
    </lineage>
</organism>
<proteinExistence type="predicted"/>
<evidence type="ECO:0000256" key="4">
    <source>
        <dbReference type="ARBA" id="ARBA00023136"/>
    </source>
</evidence>
<dbReference type="Gene3D" id="1.20.1600.10">
    <property type="entry name" value="Outer membrane efflux proteins (OEP)"/>
    <property type="match status" value="1"/>
</dbReference>
<evidence type="ECO:0000256" key="6">
    <source>
        <dbReference type="SAM" id="SignalP"/>
    </source>
</evidence>
<keyword evidence="2" id="KW-1134">Transmembrane beta strand</keyword>
<keyword evidence="6" id="KW-0732">Signal</keyword>
<dbReference type="PANTHER" id="PTHR30026:SF20">
    <property type="entry name" value="OUTER MEMBRANE PROTEIN TOLC"/>
    <property type="match status" value="1"/>
</dbReference>
<accession>A0A4S2CRY2</accession>
<dbReference type="EMBL" id="SRYW01000031">
    <property type="protein sequence ID" value="TGY31035.1"/>
    <property type="molecule type" value="Genomic_DNA"/>
</dbReference>
<dbReference type="GO" id="GO:0009279">
    <property type="term" value="C:cell outer membrane"/>
    <property type="evidence" value="ECO:0007669"/>
    <property type="project" value="UniProtKB-SubCell"/>
</dbReference>
<evidence type="ECO:0000256" key="2">
    <source>
        <dbReference type="ARBA" id="ARBA00022452"/>
    </source>
</evidence>
<dbReference type="OrthoDB" id="7616984at2"/>
<gene>
    <name evidence="7" type="ORF">E5352_19190</name>
</gene>
<dbReference type="Proteomes" id="UP000306631">
    <property type="component" value="Unassembled WGS sequence"/>
</dbReference>
<reference evidence="7 8" key="1">
    <citation type="submission" date="2019-04" db="EMBL/GenBank/DDBJ databases">
        <title>Microbes associate with the intestines of laboratory mice.</title>
        <authorList>
            <person name="Navarre W."/>
            <person name="Wong E."/>
            <person name="Huang K."/>
            <person name="Tropini C."/>
            <person name="Ng K."/>
            <person name="Yu B."/>
        </authorList>
    </citation>
    <scope>NUCLEOTIDE SEQUENCE [LARGE SCALE GENOMIC DNA]</scope>
    <source>
        <strain evidence="7 8">NM62_B4-13</strain>
    </source>
</reference>
<dbReference type="SUPFAM" id="SSF56954">
    <property type="entry name" value="Outer membrane efflux proteins (OEP)"/>
    <property type="match status" value="1"/>
</dbReference>
<name>A0A4S2CRY2_STEMA</name>